<gene>
    <name evidence="7" type="ORF">SAMN04489723_105298</name>
</gene>
<dbReference type="InterPro" id="IPR036909">
    <property type="entry name" value="Cyt_c-like_dom_sf"/>
</dbReference>
<dbReference type="PANTHER" id="PTHR44103">
    <property type="entry name" value="PROPROTEIN CONVERTASE P"/>
    <property type="match status" value="1"/>
</dbReference>
<protein>
    <submittedName>
        <fullName evidence="7">Repeat domain-containing protein</fullName>
    </submittedName>
</protein>
<dbReference type="InterPro" id="IPR028994">
    <property type="entry name" value="Integrin_alpha_N"/>
</dbReference>
<reference evidence="7 8" key="1">
    <citation type="submission" date="2016-10" db="EMBL/GenBank/DDBJ databases">
        <authorList>
            <person name="de Groot N.N."/>
        </authorList>
    </citation>
    <scope>NUCLEOTIDE SEQUENCE [LARGE SCALE GENOMIC DNA]</scope>
    <source>
        <strain evidence="7 8">DSM 23399</strain>
    </source>
</reference>
<dbReference type="SUPFAM" id="SSF69318">
    <property type="entry name" value="Integrin alpha N-terminal domain"/>
    <property type="match status" value="1"/>
</dbReference>
<dbReference type="STRING" id="237018.SAMN04489723_105298"/>
<dbReference type="GO" id="GO:0020037">
    <property type="term" value="F:heme binding"/>
    <property type="evidence" value="ECO:0007669"/>
    <property type="project" value="InterPro"/>
</dbReference>
<dbReference type="InterPro" id="IPR009056">
    <property type="entry name" value="Cyt_c-like_dom"/>
</dbReference>
<keyword evidence="4 5" id="KW-0408">Iron</keyword>
<dbReference type="InterPro" id="IPR013517">
    <property type="entry name" value="FG-GAP"/>
</dbReference>
<organism evidence="7 8">
    <name type="scientific">Algoriphagus aquimarinus</name>
    <dbReference type="NCBI Taxonomy" id="237018"/>
    <lineage>
        <taxon>Bacteria</taxon>
        <taxon>Pseudomonadati</taxon>
        <taxon>Bacteroidota</taxon>
        <taxon>Cytophagia</taxon>
        <taxon>Cytophagales</taxon>
        <taxon>Cyclobacteriaceae</taxon>
        <taxon>Algoriphagus</taxon>
    </lineage>
</organism>
<evidence type="ECO:0000256" key="5">
    <source>
        <dbReference type="PROSITE-ProRule" id="PRU00433"/>
    </source>
</evidence>
<dbReference type="RefSeq" id="WP_092896484.1">
    <property type="nucleotide sequence ID" value="NZ_FOKK01000005.1"/>
</dbReference>
<keyword evidence="2 5" id="KW-0479">Metal-binding</keyword>
<dbReference type="GO" id="GO:0046872">
    <property type="term" value="F:metal ion binding"/>
    <property type="evidence" value="ECO:0007669"/>
    <property type="project" value="UniProtKB-KW"/>
</dbReference>
<name>A0A1I0Z6Y7_9BACT</name>
<dbReference type="PANTHER" id="PTHR44103:SF1">
    <property type="entry name" value="PROPROTEIN CONVERTASE P"/>
    <property type="match status" value="1"/>
</dbReference>
<evidence type="ECO:0000256" key="3">
    <source>
        <dbReference type="ARBA" id="ARBA00022729"/>
    </source>
</evidence>
<dbReference type="SUPFAM" id="SSF46626">
    <property type="entry name" value="Cytochrome c"/>
    <property type="match status" value="1"/>
</dbReference>
<dbReference type="OrthoDB" id="1391917at2"/>
<dbReference type="Pfam" id="PF13517">
    <property type="entry name" value="FG-GAP_3"/>
    <property type="match status" value="2"/>
</dbReference>
<evidence type="ECO:0000256" key="2">
    <source>
        <dbReference type="ARBA" id="ARBA00022723"/>
    </source>
</evidence>
<dbReference type="EMBL" id="FOKK01000005">
    <property type="protein sequence ID" value="SFB21385.1"/>
    <property type="molecule type" value="Genomic_DNA"/>
</dbReference>
<accession>A0A1I0Z6Y7</accession>
<evidence type="ECO:0000313" key="7">
    <source>
        <dbReference type="EMBL" id="SFB21385.1"/>
    </source>
</evidence>
<sequence length="514" mass="58025">MRLLSLTAVVVAIFLVSCNPISERKQPPPSLELLASIDLNLNGEQLANAYCASCHVKPEPEILDKNTWKEKVLPDMRMRIGLYLPEDFGNSLPEDLGVPLGVYSKRALIRREDWDKIQAYYMENAPDSPLPQAKKVIPKVGIPGFQVSQPDFKRTRSNLSIMLKIHPESGDVWLGDRLKMIYILDSKKGFQIKDSISTDVAPVDIRWNDDATFDLLTMGRMDPSNDSLGNISKFWKEGQVWESEELLSKLIRPVNLAVADWNGDGQLDRVVSQFGDHLGKLSIYLSGATTPTEVILRAQPGARRAIAIDFDKDGDLDVLGLMAQAQEGVYVWLNEGGNKYKEKVLLRFQPAFGSSDFRFEDVNKDGYKDIVVVNGDNADLSQVLKNFHGVHVFLNNGENEFEESWFYPMHGASGIEIADFDGDGDQDFFVLSFFPDDSQVPKQNLIYFRQSEKGEFEPFVMSENFEGNWLTMTSGDADLDGDIDLLVGSFEFDDLYKGATKSWRPFIYLENRRN</sequence>
<dbReference type="AlphaFoldDB" id="A0A1I0Z6Y7"/>
<dbReference type="Gene3D" id="2.130.10.130">
    <property type="entry name" value="Integrin alpha, N-terminal"/>
    <property type="match status" value="1"/>
</dbReference>
<evidence type="ECO:0000313" key="8">
    <source>
        <dbReference type="Proteomes" id="UP000198790"/>
    </source>
</evidence>
<dbReference type="GO" id="GO:0009055">
    <property type="term" value="F:electron transfer activity"/>
    <property type="evidence" value="ECO:0007669"/>
    <property type="project" value="InterPro"/>
</dbReference>
<keyword evidence="3" id="KW-0732">Signal</keyword>
<evidence type="ECO:0000259" key="6">
    <source>
        <dbReference type="PROSITE" id="PS51007"/>
    </source>
</evidence>
<dbReference type="PROSITE" id="PS51007">
    <property type="entry name" value="CYTC"/>
    <property type="match status" value="1"/>
</dbReference>
<dbReference type="Proteomes" id="UP000198790">
    <property type="component" value="Unassembled WGS sequence"/>
</dbReference>
<evidence type="ECO:0000256" key="4">
    <source>
        <dbReference type="ARBA" id="ARBA00023004"/>
    </source>
</evidence>
<keyword evidence="8" id="KW-1185">Reference proteome</keyword>
<feature type="domain" description="Cytochrome c" evidence="6">
    <location>
        <begin position="38"/>
        <end position="125"/>
    </location>
</feature>
<proteinExistence type="predicted"/>
<evidence type="ECO:0000256" key="1">
    <source>
        <dbReference type="ARBA" id="ARBA00022617"/>
    </source>
</evidence>
<keyword evidence="1 5" id="KW-0349">Heme</keyword>
<dbReference type="PROSITE" id="PS51257">
    <property type="entry name" value="PROKAR_LIPOPROTEIN"/>
    <property type="match status" value="1"/>
</dbReference>